<evidence type="ECO:0000256" key="1">
    <source>
        <dbReference type="SAM" id="MobiDB-lite"/>
    </source>
</evidence>
<evidence type="ECO:0000313" key="2">
    <source>
        <dbReference type="EMBL" id="QHU11948.1"/>
    </source>
</evidence>
<protein>
    <submittedName>
        <fullName evidence="2">Uncharacterized protein</fullName>
    </submittedName>
</protein>
<sequence length="739" mass="87138">MKSLLECSEKILWSKINTNQIKPEDFIECPLWLNRIKESCKYVSIACQNCMIKSFTVLMQAGAKIDCDGEPEQLSPIIVCLLFLSETVRSIDHHYRLSNKIKDYYHMMDELLGKLVLKDGFSPRIPLYINDFSEKRSIMSFLGDFGDLPSIDQIMVKHLEQYIAWEDIAPRRRCTPTLLNIISTMTTKRYEMLVKLLSFLMSVEDPIEYSEDWVLIFDLIDTAKLGIRPLLSSIMTKLDPRDLRSIIMIVDIINYCGKSGLVLNFKPILERLYLSLGKEKLERFLEQHLQQQKYENRFLVYKELLKLRHPISGARLDWYWFDSMNTRLKDKFLVYLYTHLYYSSSEERELIDPYFQNITLKDLQRQTLEPIRNIRSTYLRIRIQEIYDIIKNFCLENYMVRVTPLEGHNLQKMEMSVSQFSIHGQRVNQDFPLQRFDRESSIVHFEFKGDVLIKKRTLPFFTHDIELLYHLATPKIDIVVLDESNEKVLQWIDLAMATWGFSIKESSKTILNNYVRGGGDGPKNIQKIPTGIIARYITTEYPNLSSQQQQKTRPFILSTLDRIRAQNIQRRKKQSQQQKQKMQKNKQALRSITVTSTLDQINKCQVYDVVSVEYRPIRDVLAEYPDNAFIVFTQLNERYPFQPHLFFRQPELPVCYRSNRQTTGPDNIFNVLRGEETILIRQIDLVVNNKIYFAILENNIIATGMQGMLPLYRILRRPNYPRVHKLWNVITDIMRSIEG</sequence>
<name>A0A6C0K6R9_9ZZZZ</name>
<proteinExistence type="predicted"/>
<reference evidence="2" key="1">
    <citation type="journal article" date="2020" name="Nature">
        <title>Giant virus diversity and host interactions through global metagenomics.</title>
        <authorList>
            <person name="Schulz F."/>
            <person name="Roux S."/>
            <person name="Paez-Espino D."/>
            <person name="Jungbluth S."/>
            <person name="Walsh D.A."/>
            <person name="Denef V.J."/>
            <person name="McMahon K.D."/>
            <person name="Konstantinidis K.T."/>
            <person name="Eloe-Fadrosh E.A."/>
            <person name="Kyrpides N.C."/>
            <person name="Woyke T."/>
        </authorList>
    </citation>
    <scope>NUCLEOTIDE SEQUENCE</scope>
    <source>
        <strain evidence="2">GVMAG-S-1101169-75</strain>
    </source>
</reference>
<feature type="region of interest" description="Disordered" evidence="1">
    <location>
        <begin position="569"/>
        <end position="588"/>
    </location>
</feature>
<dbReference type="AlphaFoldDB" id="A0A6C0K6R9"/>
<organism evidence="2">
    <name type="scientific">viral metagenome</name>
    <dbReference type="NCBI Taxonomy" id="1070528"/>
    <lineage>
        <taxon>unclassified sequences</taxon>
        <taxon>metagenomes</taxon>
        <taxon>organismal metagenomes</taxon>
    </lineage>
</organism>
<dbReference type="EMBL" id="MN740793">
    <property type="protein sequence ID" value="QHU11948.1"/>
    <property type="molecule type" value="Genomic_DNA"/>
</dbReference>
<accession>A0A6C0K6R9</accession>